<dbReference type="InterPro" id="IPR011009">
    <property type="entry name" value="Kinase-like_dom_sf"/>
</dbReference>
<proteinExistence type="predicted"/>
<reference evidence="11" key="1">
    <citation type="submission" date="2025-04" db="UniProtKB">
        <authorList>
            <consortium name="RefSeq"/>
        </authorList>
    </citation>
    <scope>IDENTIFICATION</scope>
</reference>
<gene>
    <name evidence="11 12" type="primary">LOC108074272</name>
</gene>
<dbReference type="Gene3D" id="3.30.200.20">
    <property type="entry name" value="Phosphorylase Kinase, domain 1"/>
    <property type="match status" value="1"/>
</dbReference>
<evidence type="ECO:0000256" key="3">
    <source>
        <dbReference type="ARBA" id="ARBA00022679"/>
    </source>
</evidence>
<feature type="compositionally biased region" description="Basic residues" evidence="8">
    <location>
        <begin position="1"/>
        <end position="14"/>
    </location>
</feature>
<dbReference type="PROSITE" id="PS00108">
    <property type="entry name" value="PROTEIN_KINASE_ST"/>
    <property type="match status" value="1"/>
</dbReference>
<dbReference type="FunFam" id="1.10.510.10:FF:001046">
    <property type="entry name" value="Protein kinase Cdc7"/>
    <property type="match status" value="1"/>
</dbReference>
<evidence type="ECO:0000256" key="2">
    <source>
        <dbReference type="ARBA" id="ARBA00022527"/>
    </source>
</evidence>
<dbReference type="OrthoDB" id="10020333at2759"/>
<dbReference type="OMA" id="CMRFRLA"/>
<dbReference type="InterPro" id="IPR008271">
    <property type="entry name" value="Ser/Thr_kinase_AS"/>
</dbReference>
<keyword evidence="10" id="KW-1185">Reference proteome</keyword>
<dbReference type="InterPro" id="IPR017441">
    <property type="entry name" value="Protein_kinase_ATP_BS"/>
</dbReference>
<evidence type="ECO:0000256" key="6">
    <source>
        <dbReference type="ARBA" id="ARBA00022840"/>
    </source>
</evidence>
<reference evidence="10" key="2">
    <citation type="submission" date="2025-05" db="UniProtKB">
        <authorList>
            <consortium name="RefSeq"/>
        </authorList>
    </citation>
    <scope>NUCLEOTIDE SEQUENCE [LARGE SCALE GENOMIC DNA]</scope>
    <source>
        <strain evidence="10">14028-0561.14</strain>
    </source>
</reference>
<keyword evidence="5 11" id="KW-0418">Kinase</keyword>
<dbReference type="PROSITE" id="PS50011">
    <property type="entry name" value="PROTEIN_KINASE_DOM"/>
    <property type="match status" value="1"/>
</dbReference>
<feature type="region of interest" description="Disordered" evidence="8">
    <location>
        <begin position="1"/>
        <end position="65"/>
    </location>
</feature>
<evidence type="ECO:0000313" key="12">
    <source>
        <dbReference type="RefSeq" id="XP_017021733.1"/>
    </source>
</evidence>
<keyword evidence="4 7" id="KW-0547">Nucleotide-binding</keyword>
<evidence type="ECO:0000256" key="5">
    <source>
        <dbReference type="ARBA" id="ARBA00022777"/>
    </source>
</evidence>
<keyword evidence="3" id="KW-0808">Transferase</keyword>
<dbReference type="Gene3D" id="1.10.510.10">
    <property type="entry name" value="Transferase(Phosphotransferase) domain 1"/>
    <property type="match status" value="2"/>
</dbReference>
<evidence type="ECO:0000256" key="8">
    <source>
        <dbReference type="SAM" id="MobiDB-lite"/>
    </source>
</evidence>
<feature type="domain" description="Protein kinase" evidence="9">
    <location>
        <begin position="150"/>
        <end position="595"/>
    </location>
</feature>
<dbReference type="GO" id="GO:0044773">
    <property type="term" value="P:mitotic DNA damage checkpoint signaling"/>
    <property type="evidence" value="ECO:0007669"/>
    <property type="project" value="TreeGrafter"/>
</dbReference>
<organism evidence="10 11">
    <name type="scientific">Drosophila kikkawai</name>
    <name type="common">Fruit fly</name>
    <dbReference type="NCBI Taxonomy" id="30033"/>
    <lineage>
        <taxon>Eukaryota</taxon>
        <taxon>Metazoa</taxon>
        <taxon>Ecdysozoa</taxon>
        <taxon>Arthropoda</taxon>
        <taxon>Hexapoda</taxon>
        <taxon>Insecta</taxon>
        <taxon>Pterygota</taxon>
        <taxon>Neoptera</taxon>
        <taxon>Endopterygota</taxon>
        <taxon>Diptera</taxon>
        <taxon>Brachycera</taxon>
        <taxon>Muscomorpha</taxon>
        <taxon>Ephydroidea</taxon>
        <taxon>Drosophilidae</taxon>
        <taxon>Drosophila</taxon>
        <taxon>Sophophora</taxon>
    </lineage>
</organism>
<dbReference type="FunFam" id="3.30.200.20:FF:000765">
    <property type="entry name" value="Cdc7 kinase, isoform B"/>
    <property type="match status" value="1"/>
</dbReference>
<keyword evidence="11 12" id="KW-0132">Cell division</keyword>
<dbReference type="GO" id="GO:0004674">
    <property type="term" value="F:protein serine/threonine kinase activity"/>
    <property type="evidence" value="ECO:0007669"/>
    <property type="project" value="UniProtKB-KW"/>
</dbReference>
<keyword evidence="6 7" id="KW-0067">ATP-binding</keyword>
<dbReference type="AlphaFoldDB" id="A0A6P4HZ70"/>
<dbReference type="CDD" id="cd14019">
    <property type="entry name" value="STKc_Cdc7"/>
    <property type="match status" value="1"/>
</dbReference>
<dbReference type="GO" id="GO:0031431">
    <property type="term" value="C:Dbf4-dependent protein kinase complex"/>
    <property type="evidence" value="ECO:0007669"/>
    <property type="project" value="UniProtKB-ARBA"/>
</dbReference>
<feature type="binding site" evidence="7">
    <location>
        <position position="186"/>
    </location>
    <ligand>
        <name>ATP</name>
        <dbReference type="ChEBI" id="CHEBI:30616"/>
    </ligand>
</feature>
<dbReference type="SMART" id="SM00220">
    <property type="entry name" value="S_TKc"/>
    <property type="match status" value="1"/>
</dbReference>
<evidence type="ECO:0000259" key="9">
    <source>
        <dbReference type="PROSITE" id="PS50011"/>
    </source>
</evidence>
<sequence length="643" mass="73373">MDRKPSSHRPHYQHQHYSSNIEHKTPEQPHYYPLKTDTQPANKGSGCVSPESVQSSRLPHNPQDPGQAYVQQYFQSRQAMITTASVPQRRQYQQQQQAMQINERLAEIDRRNAIKKLSEMRMQKNMQTVDKNMEALKELHASIPAINKIFDVQCRIGSGTFSTVLLGTLQGERCLLETQRRRFAIKHHNPTSHPERILRELECMVRIGGVDNVIGINCCIRCNDNVAFVMPYMTHDRFHDIYKLLSVQEVREYMRNLLIALRHVHRFNVIHRDVKPSNILFNRRTGKFLLCDFGLAQRIAEDGSVIQASDFGAFSFLRDKDAVKNVMLQDGNSAQAEAEDYMANRKMRALGGGGGVDHPLKGPPSFLKFREPLTKKDMANQKADTLKLLNRLRFMSPQTNPDNYVVPSVSVKKEMHASRAGTPGYRPPEVLLRHPHQTTAVDVWASGVIMISMLSAMHPFFKAPNDCSALAEIMNLVGDISVRKVAFMMDRLVLLTQKRNPLDLRRVCMRLRYAEHFLAPEMQRRHRRADGSTEMCRGCDQPTFNCLCRNSAHKLESYDGLDMFPSNAYDLLSRLLEVNPEKRITAEEALKHPFFSDQQRIASGVPLHQQHQLVARDSMPATAARTLKPFVSYPVELASATNI</sequence>
<dbReference type="RefSeq" id="XP_017021733.1">
    <property type="nucleotide sequence ID" value="XM_017166244.1"/>
</dbReference>
<evidence type="ECO:0000256" key="4">
    <source>
        <dbReference type="ARBA" id="ARBA00022741"/>
    </source>
</evidence>
<dbReference type="PROSITE" id="PS00107">
    <property type="entry name" value="PROTEIN_KINASE_ATP"/>
    <property type="match status" value="1"/>
</dbReference>
<keyword evidence="11 12" id="KW-0131">Cell cycle</keyword>
<dbReference type="PANTHER" id="PTHR44167:SF23">
    <property type="entry name" value="CDC7 KINASE, ISOFORM A-RELATED"/>
    <property type="match status" value="1"/>
</dbReference>
<dbReference type="PANTHER" id="PTHR44167">
    <property type="entry name" value="OVARIAN-SPECIFIC SERINE/THREONINE-PROTEIN KINASE LOK-RELATED"/>
    <property type="match status" value="1"/>
</dbReference>
<keyword evidence="2" id="KW-0723">Serine/threonine-protein kinase</keyword>
<dbReference type="Proteomes" id="UP001652661">
    <property type="component" value="Chromosome 2L"/>
</dbReference>
<evidence type="ECO:0000313" key="10">
    <source>
        <dbReference type="Proteomes" id="UP001652661"/>
    </source>
</evidence>
<dbReference type="Pfam" id="PF00069">
    <property type="entry name" value="Pkinase"/>
    <property type="match status" value="2"/>
</dbReference>
<protein>
    <recommendedName>
        <fullName evidence="1">non-specific serine/threonine protein kinase</fullName>
        <ecNumber evidence="1">2.7.11.1</ecNumber>
    </recommendedName>
</protein>
<evidence type="ECO:0000313" key="11">
    <source>
        <dbReference type="RefSeq" id="XP_017021732.1"/>
    </source>
</evidence>
<evidence type="ECO:0000256" key="1">
    <source>
        <dbReference type="ARBA" id="ARBA00012513"/>
    </source>
</evidence>
<dbReference type="InterPro" id="IPR000719">
    <property type="entry name" value="Prot_kinase_dom"/>
</dbReference>
<dbReference type="GeneID" id="108074272"/>
<evidence type="ECO:0000256" key="7">
    <source>
        <dbReference type="PROSITE-ProRule" id="PRU10141"/>
    </source>
</evidence>
<name>A0A6P4HZ70_DROKI</name>
<dbReference type="RefSeq" id="XP_017021732.1">
    <property type="nucleotide sequence ID" value="XM_017166243.1"/>
</dbReference>
<dbReference type="SUPFAM" id="SSF56112">
    <property type="entry name" value="Protein kinase-like (PK-like)"/>
    <property type="match status" value="1"/>
</dbReference>
<accession>A0A6P4HZ70</accession>
<dbReference type="EC" id="2.7.11.1" evidence="1"/>
<dbReference type="GO" id="GO:0051301">
    <property type="term" value="P:cell division"/>
    <property type="evidence" value="ECO:0007669"/>
    <property type="project" value="UniProtKB-KW"/>
</dbReference>
<dbReference type="GO" id="GO:0005524">
    <property type="term" value="F:ATP binding"/>
    <property type="evidence" value="ECO:0007669"/>
    <property type="project" value="UniProtKB-UniRule"/>
</dbReference>